<keyword evidence="7" id="KW-0460">Magnesium</keyword>
<dbReference type="AlphaFoldDB" id="A0A812CNY9"/>
<feature type="domain" description="Tryptophan synthase beta chain-like PALP" evidence="21">
    <location>
        <begin position="16"/>
        <end position="311"/>
    </location>
</feature>
<dbReference type="GO" id="GO:0006563">
    <property type="term" value="P:L-serine metabolic process"/>
    <property type="evidence" value="ECO:0007669"/>
    <property type="project" value="UniProtKB-ARBA"/>
</dbReference>
<accession>A0A812CNY9</accession>
<dbReference type="InterPro" id="IPR001926">
    <property type="entry name" value="TrpB-like_PALP"/>
</dbReference>
<evidence type="ECO:0000259" key="21">
    <source>
        <dbReference type="Pfam" id="PF00291"/>
    </source>
</evidence>
<name>A0A812CNY9_ACAPH</name>
<dbReference type="EMBL" id="CAHIKZ030002068">
    <property type="protein sequence ID" value="CAE1280459.1"/>
    <property type="molecule type" value="Genomic_DNA"/>
</dbReference>
<comment type="cofactor">
    <cofactor evidence="1">
        <name>Ca(2+)</name>
        <dbReference type="ChEBI" id="CHEBI:29108"/>
    </cofactor>
</comment>
<dbReference type="InterPro" id="IPR000634">
    <property type="entry name" value="Ser/Thr_deHydtase_PyrdxlP-BS"/>
</dbReference>
<organism evidence="22 23">
    <name type="scientific">Acanthosepion pharaonis</name>
    <name type="common">Pharaoh cuttlefish</name>
    <name type="synonym">Sepia pharaonis</name>
    <dbReference type="NCBI Taxonomy" id="158019"/>
    <lineage>
        <taxon>Eukaryota</taxon>
        <taxon>Metazoa</taxon>
        <taxon>Spiralia</taxon>
        <taxon>Lophotrochozoa</taxon>
        <taxon>Mollusca</taxon>
        <taxon>Cephalopoda</taxon>
        <taxon>Coleoidea</taxon>
        <taxon>Decapodiformes</taxon>
        <taxon>Sepiida</taxon>
        <taxon>Sepiina</taxon>
        <taxon>Sepiidae</taxon>
        <taxon>Acanthosepion</taxon>
    </lineage>
</organism>
<sequence>MEPTLRQILRVHERIAPYIHRTPVLTSTTADKLTGLSVYFKAENFQKTGAFKARGAINGILSLQKRKPNIKGVVTHSSGNHGQALAWAAQQLKLPCSVVVPENTAAVKINAIKTYGADVVLSPATPQDRRLICKRLSTEKDYEIIEPFDNYDVIAGQATIAVEFLEQVPDLEAIVVPVGGGGLSAGIALATNLSKPHIKVYMVEPKGKELAKSMKAGHWLWEGPDRNFATVADSINRQQLGKLTWPIVLKYAERDVLTVEDDEIIQGMKFAFQRLKIVVEAASATGLTALLTEKLQRINPSLQKVGVIVCGGNVDLDHLPWYEHRASK</sequence>
<dbReference type="Gene3D" id="3.40.50.1100">
    <property type="match status" value="2"/>
</dbReference>
<evidence type="ECO:0000256" key="17">
    <source>
        <dbReference type="ARBA" id="ARBA00070760"/>
    </source>
</evidence>
<dbReference type="Pfam" id="PF00291">
    <property type="entry name" value="PALP"/>
    <property type="match status" value="1"/>
</dbReference>
<dbReference type="FunFam" id="3.40.50.1100:FF:000041">
    <property type="entry name" value="Threonine ammonia-lyase, variant"/>
    <property type="match status" value="1"/>
</dbReference>
<evidence type="ECO:0000256" key="14">
    <source>
        <dbReference type="ARBA" id="ARBA00056426"/>
    </source>
</evidence>
<evidence type="ECO:0000256" key="8">
    <source>
        <dbReference type="ARBA" id="ARBA00022898"/>
    </source>
</evidence>
<dbReference type="GO" id="GO:0003941">
    <property type="term" value="F:L-serine ammonia-lyase activity"/>
    <property type="evidence" value="ECO:0007669"/>
    <property type="project" value="UniProtKB-EC"/>
</dbReference>
<dbReference type="EC" id="4.3.1.17" evidence="6"/>
<evidence type="ECO:0000256" key="13">
    <source>
        <dbReference type="ARBA" id="ARBA00051769"/>
    </source>
</evidence>
<keyword evidence="8" id="KW-0663">Pyridoxal phosphate</keyword>
<comment type="cofactor">
    <cofactor evidence="3">
        <name>Mn(2+)</name>
        <dbReference type="ChEBI" id="CHEBI:29035"/>
    </cofactor>
</comment>
<comment type="function">
    <text evidence="14">Catalyzes the synthesis of D-serine from L-serine. D-serine is a key coagonist with glutamate at NMDA receptors. Has dehydratase activity towards both L-serine and D-serine.</text>
</comment>
<comment type="catalytic activity">
    <reaction evidence="13">
        <text>L-serine = D-serine</text>
        <dbReference type="Rhea" id="RHEA:10980"/>
        <dbReference type="ChEBI" id="CHEBI:33384"/>
        <dbReference type="ChEBI" id="CHEBI:35247"/>
        <dbReference type="EC" id="5.1.1.18"/>
    </reaction>
</comment>
<evidence type="ECO:0000256" key="19">
    <source>
        <dbReference type="ARBA" id="ARBA00081060"/>
    </source>
</evidence>
<dbReference type="GO" id="GO:0005524">
    <property type="term" value="F:ATP binding"/>
    <property type="evidence" value="ECO:0007669"/>
    <property type="project" value="TreeGrafter"/>
</dbReference>
<dbReference type="PROSITE" id="PS00165">
    <property type="entry name" value="DEHYDRATASE_SER_THR"/>
    <property type="match status" value="1"/>
</dbReference>
<evidence type="ECO:0000256" key="16">
    <source>
        <dbReference type="ARBA" id="ARBA00066592"/>
    </source>
</evidence>
<keyword evidence="22" id="KW-0413">Isomerase</keyword>
<dbReference type="SUPFAM" id="SSF53686">
    <property type="entry name" value="Tryptophan synthase beta subunit-like PLP-dependent enzymes"/>
    <property type="match status" value="1"/>
</dbReference>
<evidence type="ECO:0000256" key="5">
    <source>
        <dbReference type="ARBA" id="ARBA00010869"/>
    </source>
</evidence>
<dbReference type="PANTHER" id="PTHR43050:SF1">
    <property type="entry name" value="SERINE RACEMASE"/>
    <property type="match status" value="1"/>
</dbReference>
<comment type="similarity">
    <text evidence="5">Belongs to the serine/threonine dehydratase family.</text>
</comment>
<evidence type="ECO:0000256" key="6">
    <source>
        <dbReference type="ARBA" id="ARBA00012093"/>
    </source>
</evidence>
<keyword evidence="23" id="KW-1185">Reference proteome</keyword>
<evidence type="ECO:0000256" key="2">
    <source>
        <dbReference type="ARBA" id="ARBA00001933"/>
    </source>
</evidence>
<evidence type="ECO:0000256" key="3">
    <source>
        <dbReference type="ARBA" id="ARBA00001936"/>
    </source>
</evidence>
<evidence type="ECO:0000256" key="1">
    <source>
        <dbReference type="ARBA" id="ARBA00001913"/>
    </source>
</evidence>
<dbReference type="GO" id="GO:0000287">
    <property type="term" value="F:magnesium ion binding"/>
    <property type="evidence" value="ECO:0007669"/>
    <property type="project" value="TreeGrafter"/>
</dbReference>
<reference evidence="22" key="1">
    <citation type="submission" date="2021-01" db="EMBL/GenBank/DDBJ databases">
        <authorList>
            <person name="Li R."/>
            <person name="Bekaert M."/>
        </authorList>
    </citation>
    <scope>NUCLEOTIDE SEQUENCE</scope>
    <source>
        <strain evidence="22">Farmed</strain>
    </source>
</reference>
<comment type="catalytic activity">
    <reaction evidence="12">
        <text>D-serine = pyruvate + NH4(+)</text>
        <dbReference type="Rhea" id="RHEA:13977"/>
        <dbReference type="ChEBI" id="CHEBI:15361"/>
        <dbReference type="ChEBI" id="CHEBI:28938"/>
        <dbReference type="ChEBI" id="CHEBI:35247"/>
        <dbReference type="EC" id="4.3.1.18"/>
    </reaction>
</comment>
<evidence type="ECO:0000313" key="22">
    <source>
        <dbReference type="EMBL" id="CAE1280459.1"/>
    </source>
</evidence>
<protein>
    <recommendedName>
        <fullName evidence="17">Serine racemase</fullName>
        <ecNumber evidence="6">4.3.1.17</ecNumber>
        <ecNumber evidence="15">4.3.1.18</ecNumber>
        <ecNumber evidence="16">5.1.1.18</ecNumber>
    </recommendedName>
    <alternativeName>
        <fullName evidence="18">D-serine ammonia-lyase</fullName>
    </alternativeName>
    <alternativeName>
        <fullName evidence="20">D-serine dehydratase</fullName>
    </alternativeName>
    <alternativeName>
        <fullName evidence="19">L-serine ammonia-lyase</fullName>
    </alternativeName>
    <alternativeName>
        <fullName evidence="10">L-serine dehydratase</fullName>
    </alternativeName>
</protein>
<gene>
    <name evidence="22" type="ORF">SPHA_42345</name>
</gene>
<dbReference type="OrthoDB" id="4418812at2759"/>
<dbReference type="GO" id="GO:0030170">
    <property type="term" value="F:pyridoxal phosphate binding"/>
    <property type="evidence" value="ECO:0007669"/>
    <property type="project" value="InterPro"/>
</dbReference>
<dbReference type="GO" id="GO:0018114">
    <property type="term" value="F:threonine racemase activity"/>
    <property type="evidence" value="ECO:0007669"/>
    <property type="project" value="TreeGrafter"/>
</dbReference>
<keyword evidence="9" id="KW-0456">Lyase</keyword>
<dbReference type="EC" id="4.3.1.18" evidence="15"/>
<dbReference type="GO" id="GO:0030378">
    <property type="term" value="F:serine racemase activity"/>
    <property type="evidence" value="ECO:0007669"/>
    <property type="project" value="UniProtKB-EC"/>
</dbReference>
<evidence type="ECO:0000256" key="10">
    <source>
        <dbReference type="ARBA" id="ARBA00031418"/>
    </source>
</evidence>
<proteinExistence type="inferred from homology"/>
<evidence type="ECO:0000256" key="15">
    <source>
        <dbReference type="ARBA" id="ARBA00066349"/>
    </source>
</evidence>
<comment type="caution">
    <text evidence="22">The sequence shown here is derived from an EMBL/GenBank/DDBJ whole genome shotgun (WGS) entry which is preliminary data.</text>
</comment>
<dbReference type="InterPro" id="IPR036052">
    <property type="entry name" value="TrpB-like_PALP_sf"/>
</dbReference>
<dbReference type="GO" id="GO:0070179">
    <property type="term" value="P:D-serine biosynthetic process"/>
    <property type="evidence" value="ECO:0007669"/>
    <property type="project" value="TreeGrafter"/>
</dbReference>
<dbReference type="Proteomes" id="UP000597762">
    <property type="component" value="Unassembled WGS sequence"/>
</dbReference>
<comment type="cofactor">
    <cofactor evidence="4">
        <name>Mg(2+)</name>
        <dbReference type="ChEBI" id="CHEBI:18420"/>
    </cofactor>
</comment>
<dbReference type="EC" id="5.1.1.18" evidence="16"/>
<evidence type="ECO:0000256" key="20">
    <source>
        <dbReference type="ARBA" id="ARBA00081761"/>
    </source>
</evidence>
<dbReference type="GO" id="GO:0008721">
    <property type="term" value="F:D-serine ammonia-lyase activity"/>
    <property type="evidence" value="ECO:0007669"/>
    <property type="project" value="UniProtKB-EC"/>
</dbReference>
<evidence type="ECO:0000313" key="23">
    <source>
        <dbReference type="Proteomes" id="UP000597762"/>
    </source>
</evidence>
<comment type="cofactor">
    <cofactor evidence="2">
        <name>pyridoxal 5'-phosphate</name>
        <dbReference type="ChEBI" id="CHEBI:597326"/>
    </cofactor>
</comment>
<dbReference type="CDD" id="cd01562">
    <property type="entry name" value="Thr-dehyd"/>
    <property type="match status" value="1"/>
</dbReference>
<evidence type="ECO:0000256" key="7">
    <source>
        <dbReference type="ARBA" id="ARBA00022842"/>
    </source>
</evidence>
<comment type="catalytic activity">
    <reaction evidence="11">
        <text>L-serine = pyruvate + NH4(+)</text>
        <dbReference type="Rhea" id="RHEA:19169"/>
        <dbReference type="ChEBI" id="CHEBI:15361"/>
        <dbReference type="ChEBI" id="CHEBI:28938"/>
        <dbReference type="ChEBI" id="CHEBI:33384"/>
        <dbReference type="EC" id="4.3.1.17"/>
    </reaction>
</comment>
<evidence type="ECO:0000256" key="4">
    <source>
        <dbReference type="ARBA" id="ARBA00001946"/>
    </source>
</evidence>
<evidence type="ECO:0000256" key="12">
    <source>
        <dbReference type="ARBA" id="ARBA00050422"/>
    </source>
</evidence>
<evidence type="ECO:0000256" key="9">
    <source>
        <dbReference type="ARBA" id="ARBA00023239"/>
    </source>
</evidence>
<evidence type="ECO:0000256" key="18">
    <source>
        <dbReference type="ARBA" id="ARBA00076108"/>
    </source>
</evidence>
<evidence type="ECO:0000256" key="11">
    <source>
        <dbReference type="ARBA" id="ARBA00049406"/>
    </source>
</evidence>
<dbReference type="PANTHER" id="PTHR43050">
    <property type="entry name" value="SERINE / THREONINE RACEMASE FAMILY MEMBER"/>
    <property type="match status" value="1"/>
</dbReference>